<comment type="caution">
    <text evidence="2">The sequence shown here is derived from an EMBL/GenBank/DDBJ whole genome shotgun (WGS) entry which is preliminary data.</text>
</comment>
<organism evidence="2 3">
    <name type="scientific">Streptomyces xanthochromogenes</name>
    <dbReference type="NCBI Taxonomy" id="67384"/>
    <lineage>
        <taxon>Bacteria</taxon>
        <taxon>Bacillati</taxon>
        <taxon>Actinomycetota</taxon>
        <taxon>Actinomycetes</taxon>
        <taxon>Kitasatosporales</taxon>
        <taxon>Streptomycetaceae</taxon>
        <taxon>Streptomyces</taxon>
    </lineage>
</organism>
<reference evidence="3" key="1">
    <citation type="journal article" date="2019" name="Int. J. Syst. Evol. Microbiol.">
        <title>The Global Catalogue of Microorganisms (GCM) 10K type strain sequencing project: providing services to taxonomists for standard genome sequencing and annotation.</title>
        <authorList>
            <consortium name="The Broad Institute Genomics Platform"/>
            <consortium name="The Broad Institute Genome Sequencing Center for Infectious Disease"/>
            <person name="Wu L."/>
            <person name="Ma J."/>
        </authorList>
    </citation>
    <scope>NUCLEOTIDE SEQUENCE [LARGE SCALE GENOMIC DNA]</scope>
    <source>
        <strain evidence="3">JCM 4594</strain>
    </source>
</reference>
<gene>
    <name evidence="2" type="ORF">GCM10010326_69160</name>
</gene>
<proteinExistence type="predicted"/>
<keyword evidence="3" id="KW-1185">Reference proteome</keyword>
<feature type="region of interest" description="Disordered" evidence="1">
    <location>
        <begin position="78"/>
        <end position="137"/>
    </location>
</feature>
<name>A0ABQ3AQE4_9ACTN</name>
<protein>
    <submittedName>
        <fullName evidence="2">Uncharacterized protein</fullName>
    </submittedName>
</protein>
<evidence type="ECO:0000313" key="3">
    <source>
        <dbReference type="Proteomes" id="UP000600946"/>
    </source>
</evidence>
<dbReference type="Proteomes" id="UP000600946">
    <property type="component" value="Unassembled WGS sequence"/>
</dbReference>
<feature type="region of interest" description="Disordered" evidence="1">
    <location>
        <begin position="159"/>
        <end position="207"/>
    </location>
</feature>
<evidence type="ECO:0000256" key="1">
    <source>
        <dbReference type="SAM" id="MobiDB-lite"/>
    </source>
</evidence>
<evidence type="ECO:0000313" key="2">
    <source>
        <dbReference type="EMBL" id="GGY64598.1"/>
    </source>
</evidence>
<sequence length="207" mass="21410">MDWADGAATAVAAEAAVTVRAVTTAVAMCRSAAACMTDSLGSLGGSQGRKMQGVTGGNGTASYQEVSLLDRDRTELCGAKPEAPAGSRWPDRTNNDGSRGGVNRADVPSESRRRSGSRPPSVETSREAGGPPCAREEGNVCVRPCRLVLSARAGRTQATVGRTQATVSPCDGTHSRTGPPLSLVPAARNTGMRPPTWDRPAAEPLPR</sequence>
<dbReference type="EMBL" id="BMUU01000017">
    <property type="protein sequence ID" value="GGY64598.1"/>
    <property type="molecule type" value="Genomic_DNA"/>
</dbReference>
<accession>A0ABQ3AQE4</accession>